<name>A0AAC9I2I2_9FLAO</name>
<evidence type="ECO:0000259" key="6">
    <source>
        <dbReference type="Pfam" id="PF07980"/>
    </source>
</evidence>
<comment type="subcellular location">
    <subcellularLocation>
        <location evidence="1">Cell outer membrane</location>
    </subcellularLocation>
</comment>
<evidence type="ECO:0000256" key="2">
    <source>
        <dbReference type="ARBA" id="ARBA00006275"/>
    </source>
</evidence>
<dbReference type="InterPro" id="IPR011990">
    <property type="entry name" value="TPR-like_helical_dom_sf"/>
</dbReference>
<keyword evidence="3" id="KW-0732">Signal</keyword>
<evidence type="ECO:0000259" key="7">
    <source>
        <dbReference type="Pfam" id="PF14322"/>
    </source>
</evidence>
<dbReference type="RefSeq" id="WP_035634194.1">
    <property type="nucleotide sequence ID" value="NZ_CP017479.1"/>
</dbReference>
<gene>
    <name evidence="8" type="ORF">EM308_05575</name>
</gene>
<evidence type="ECO:0000256" key="4">
    <source>
        <dbReference type="ARBA" id="ARBA00023136"/>
    </source>
</evidence>
<evidence type="ECO:0000313" key="8">
    <source>
        <dbReference type="EMBL" id="AOW09019.1"/>
    </source>
</evidence>
<dbReference type="PROSITE" id="PS51257">
    <property type="entry name" value="PROKAR_LIPOPROTEIN"/>
    <property type="match status" value="1"/>
</dbReference>
<evidence type="ECO:0000313" key="9">
    <source>
        <dbReference type="Proteomes" id="UP000175968"/>
    </source>
</evidence>
<dbReference type="Pfam" id="PF14322">
    <property type="entry name" value="SusD-like_3"/>
    <property type="match status" value="1"/>
</dbReference>
<accession>A0AAC9I2I2</accession>
<dbReference type="InterPro" id="IPR033985">
    <property type="entry name" value="SusD-like_N"/>
</dbReference>
<organism evidence="8 9">
    <name type="scientific">Flavobacterium gilvum</name>
    <dbReference type="NCBI Taxonomy" id="1492737"/>
    <lineage>
        <taxon>Bacteria</taxon>
        <taxon>Pseudomonadati</taxon>
        <taxon>Bacteroidota</taxon>
        <taxon>Flavobacteriia</taxon>
        <taxon>Flavobacteriales</taxon>
        <taxon>Flavobacteriaceae</taxon>
        <taxon>Flavobacterium</taxon>
    </lineage>
</organism>
<evidence type="ECO:0000256" key="3">
    <source>
        <dbReference type="ARBA" id="ARBA00022729"/>
    </source>
</evidence>
<keyword evidence="4" id="KW-0472">Membrane</keyword>
<proteinExistence type="inferred from homology"/>
<evidence type="ECO:0000256" key="1">
    <source>
        <dbReference type="ARBA" id="ARBA00004442"/>
    </source>
</evidence>
<reference evidence="8 9" key="1">
    <citation type="submission" date="2016-10" db="EMBL/GenBank/DDBJ databases">
        <title>Flavobacterium gilvum sp. nov., isolated from stream water.</title>
        <authorList>
            <person name="Shin S.-K."/>
            <person name="Cho Y.-J."/>
            <person name="Yi H."/>
        </authorList>
    </citation>
    <scope>NUCLEOTIDE SEQUENCE [LARGE SCALE GENOMIC DNA]</scope>
    <source>
        <strain evidence="8 9">EM1308</strain>
    </source>
</reference>
<dbReference type="SUPFAM" id="SSF48452">
    <property type="entry name" value="TPR-like"/>
    <property type="match status" value="1"/>
</dbReference>
<keyword evidence="5" id="KW-0998">Cell outer membrane</keyword>
<dbReference type="KEGG" id="fgl:EM308_05575"/>
<keyword evidence="9" id="KW-1185">Reference proteome</keyword>
<dbReference type="InterPro" id="IPR012944">
    <property type="entry name" value="SusD_RagB_dom"/>
</dbReference>
<dbReference type="EMBL" id="CP017479">
    <property type="protein sequence ID" value="AOW09019.1"/>
    <property type="molecule type" value="Genomic_DNA"/>
</dbReference>
<dbReference type="Gene3D" id="1.25.40.390">
    <property type="match status" value="1"/>
</dbReference>
<dbReference type="GO" id="GO:0009279">
    <property type="term" value="C:cell outer membrane"/>
    <property type="evidence" value="ECO:0007669"/>
    <property type="project" value="UniProtKB-SubCell"/>
</dbReference>
<feature type="domain" description="SusD-like N-terminal" evidence="7">
    <location>
        <begin position="33"/>
        <end position="225"/>
    </location>
</feature>
<sequence length="602" mass="67166">MINKLTTKTIKRSILLGASFSIFLSLTSCDENFLDRAPLDQVSQTEFWKTPQELDSYIVGKYDVLPGQLSTGGMGYFADDQNSDNMVNGTGYNKFMNGENSTTPTTGGGWDFSNIRGINMFFDNYKKCTAPFSTIQQTYGEACFLKAYMYHSLVARFGDVPWYTHVVSDTDTEALYKARDPRAVCVDSIMSLIDKAIVNLKLRSATGVNRLNKETALIYKSRVALYEATWAKYHAGQPSASTVNANKYFQKAIDAYNQFKTDCGGFQGKLYTAAGPQKSYYNLFNQFDYAGIQEVTLSKKYSTALGVTNNVGYIVWLYGYSSCSYSLDLVKSYLKNDGTSTDITNPAVVNTKGAASLTQMANLLDPRFKQSTFIPGDLINNNTPPYKDMLFTLPQMNLTDVTRNAVTGFSPKKGHTPESIMINNADPLVAGIAFRLPELMLNYVEAYVELNGTFPSLTDNIDLLRQRVGMPTLTSVKPVVNASWPDYGYPISDALAIVRQERRVELAGEGYRSGDWKRWRAHNLFDGKRPKGFKYDAAEWTNITPKPVVVLDANGFVDPLKNFMANGVYKFNAARDYLSPIPTNELVMNKNLKQNPGWATPN</sequence>
<dbReference type="Pfam" id="PF07980">
    <property type="entry name" value="SusD_RagB"/>
    <property type="match status" value="1"/>
</dbReference>
<protein>
    <submittedName>
        <fullName evidence="8">RagB/SusD family nutrient uptake outer membrane protein</fullName>
    </submittedName>
</protein>
<feature type="domain" description="RagB/SusD" evidence="6">
    <location>
        <begin position="311"/>
        <end position="598"/>
    </location>
</feature>
<dbReference type="AlphaFoldDB" id="A0AAC9I2I2"/>
<dbReference type="Proteomes" id="UP000175968">
    <property type="component" value="Chromosome"/>
</dbReference>
<comment type="similarity">
    <text evidence="2">Belongs to the SusD family.</text>
</comment>
<evidence type="ECO:0000256" key="5">
    <source>
        <dbReference type="ARBA" id="ARBA00023237"/>
    </source>
</evidence>